<dbReference type="EnsemblMetazoa" id="XM_021042951.2">
    <property type="protein sequence ID" value="XP_020898610.1"/>
    <property type="gene ID" value="LOC110237363"/>
</dbReference>
<dbReference type="GeneID" id="110237363"/>
<name>A0A913X4W1_EXADI</name>
<evidence type="ECO:0000313" key="2">
    <source>
        <dbReference type="EnsemblMetazoa" id="XP_020898610.1"/>
    </source>
</evidence>
<evidence type="ECO:0000313" key="3">
    <source>
        <dbReference type="Proteomes" id="UP000887567"/>
    </source>
</evidence>
<dbReference type="OrthoDB" id="10624515at2759"/>
<dbReference type="AlphaFoldDB" id="A0A913X4W1"/>
<dbReference type="Proteomes" id="UP000887567">
    <property type="component" value="Unplaced"/>
</dbReference>
<organism evidence="2 3">
    <name type="scientific">Exaiptasia diaphana</name>
    <name type="common">Tropical sea anemone</name>
    <name type="synonym">Aiptasia pulchella</name>
    <dbReference type="NCBI Taxonomy" id="2652724"/>
    <lineage>
        <taxon>Eukaryota</taxon>
        <taxon>Metazoa</taxon>
        <taxon>Cnidaria</taxon>
        <taxon>Anthozoa</taxon>
        <taxon>Hexacorallia</taxon>
        <taxon>Actiniaria</taxon>
        <taxon>Aiptasiidae</taxon>
        <taxon>Exaiptasia</taxon>
    </lineage>
</organism>
<feature type="compositionally biased region" description="Basic residues" evidence="1">
    <location>
        <begin position="181"/>
        <end position="190"/>
    </location>
</feature>
<sequence>MKYPPWWGYGYFLELHNSIFSDVDHQPLNELLSLVKHCASQDEEILKQIDAIKQGQEELKQGQSDLQQGQQEIKQGQSGLQQVQEILKAIKWQDKESISKSCEDVLSYFKTLETLTKVQTEFQPKLLASPDVPSTRTDDIFTNLMIQRERKRLKNFESFSRWEQLQEYNKSSAKNHIDKCHSRRIHQPRS</sequence>
<feature type="region of interest" description="Disordered" evidence="1">
    <location>
        <begin position="170"/>
        <end position="190"/>
    </location>
</feature>
<dbReference type="KEGG" id="epa:110237363"/>
<reference evidence="2" key="1">
    <citation type="submission" date="2022-11" db="UniProtKB">
        <authorList>
            <consortium name="EnsemblMetazoa"/>
        </authorList>
    </citation>
    <scope>IDENTIFICATION</scope>
</reference>
<keyword evidence="3" id="KW-1185">Reference proteome</keyword>
<dbReference type="RefSeq" id="XP_020898610.1">
    <property type="nucleotide sequence ID" value="XM_021042951.2"/>
</dbReference>
<proteinExistence type="predicted"/>
<protein>
    <submittedName>
        <fullName evidence="2">Uncharacterized protein</fullName>
    </submittedName>
</protein>
<accession>A0A913X4W1</accession>
<evidence type="ECO:0000256" key="1">
    <source>
        <dbReference type="SAM" id="MobiDB-lite"/>
    </source>
</evidence>